<accession>A0A9P9R7P4</accession>
<name>A0A9P9R7P4_FUSSL</name>
<keyword evidence="2" id="KW-1185">Reference proteome</keyword>
<dbReference type="AlphaFoldDB" id="A0A9P9R7P4"/>
<dbReference type="Proteomes" id="UP000736672">
    <property type="component" value="Unassembled WGS sequence"/>
</dbReference>
<organism evidence="1 2">
    <name type="scientific">Fusarium solani</name>
    <name type="common">Filamentous fungus</name>
    <dbReference type="NCBI Taxonomy" id="169388"/>
    <lineage>
        <taxon>Eukaryota</taxon>
        <taxon>Fungi</taxon>
        <taxon>Dikarya</taxon>
        <taxon>Ascomycota</taxon>
        <taxon>Pezizomycotina</taxon>
        <taxon>Sordariomycetes</taxon>
        <taxon>Hypocreomycetidae</taxon>
        <taxon>Hypocreales</taxon>
        <taxon>Nectriaceae</taxon>
        <taxon>Fusarium</taxon>
        <taxon>Fusarium solani species complex</taxon>
    </lineage>
</organism>
<dbReference type="EMBL" id="JAGTJS010000005">
    <property type="protein sequence ID" value="KAH7268165.1"/>
    <property type="molecule type" value="Genomic_DNA"/>
</dbReference>
<evidence type="ECO:0000313" key="2">
    <source>
        <dbReference type="Proteomes" id="UP000736672"/>
    </source>
</evidence>
<evidence type="ECO:0000313" key="1">
    <source>
        <dbReference type="EMBL" id="KAH7268165.1"/>
    </source>
</evidence>
<dbReference type="OrthoDB" id="5347061at2759"/>
<dbReference type="PANTHER" id="PTHR33112">
    <property type="entry name" value="DOMAIN PROTEIN, PUTATIVE-RELATED"/>
    <property type="match status" value="1"/>
</dbReference>
<comment type="caution">
    <text evidence="1">The sequence shown here is derived from an EMBL/GenBank/DDBJ whole genome shotgun (WGS) entry which is preliminary data.</text>
</comment>
<gene>
    <name evidence="1" type="ORF">B0J15DRAFT_510085</name>
</gene>
<evidence type="ECO:0008006" key="3">
    <source>
        <dbReference type="Google" id="ProtNLM"/>
    </source>
</evidence>
<proteinExistence type="predicted"/>
<sequence>MVSRVTRGTARSTGGPKPSTLCSVCYSALTGGLNYGWRPHYQSGHHVESAAELGCYVCGTIQNSKSWLLYRSHCLARRLQYHLDLRIQDDGSILDGPLVQTEELDGPAYCWRFQLWRDSGQSDTIPYHAPAMSVDNPAFTKLATTWVETCSREHEKCLVLHPVYRPTRLIHIVDAGHIRLITSNKEASAPYDSAEDWAREAKDMKLVYGHAFFNLCSATASGSSGSSFIRRKPNLLVPEKITFRGTEFQLIYDNQFYEDVAYCTLRSPARVYQEWYLSRRSLILGSRQLWWHCRKQLACEIRPNGAPMCSRGLWWKEAKEMKEDSTMPDNPNSLCTTWYERVKEYVRTELTRESDRLIEFSGVVQSFGQSHGFSIADDYLAGLWRAHLPAALCWAAGSPTKRSTTYMAPSWSWASLEGDFILEVDDDLLQKQCFASIRRIWSNINVDSLPAELAMGHRIEMQGYVFELEVECDPAEASQCDFSVVLDPDLEGPLYWDEHLEGETVISHLDGAVIPLLTREECDQAARHTMAVKDAHGRFCYLLILDRGHKFHFHFLGLALYEPLEQPCCYYRVSYWIWTGLPRGISVNELSAQYKKETVLLPA</sequence>
<reference evidence="1" key="1">
    <citation type="journal article" date="2021" name="Nat. Commun.">
        <title>Genetic determinants of endophytism in the Arabidopsis root mycobiome.</title>
        <authorList>
            <person name="Mesny F."/>
            <person name="Miyauchi S."/>
            <person name="Thiergart T."/>
            <person name="Pickel B."/>
            <person name="Atanasova L."/>
            <person name="Karlsson M."/>
            <person name="Huettel B."/>
            <person name="Barry K.W."/>
            <person name="Haridas S."/>
            <person name="Chen C."/>
            <person name="Bauer D."/>
            <person name="Andreopoulos W."/>
            <person name="Pangilinan J."/>
            <person name="LaButti K."/>
            <person name="Riley R."/>
            <person name="Lipzen A."/>
            <person name="Clum A."/>
            <person name="Drula E."/>
            <person name="Henrissat B."/>
            <person name="Kohler A."/>
            <person name="Grigoriev I.V."/>
            <person name="Martin F.M."/>
            <person name="Hacquard S."/>
        </authorList>
    </citation>
    <scope>NUCLEOTIDE SEQUENCE</scope>
    <source>
        <strain evidence="1">FSSC 5 MPI-SDFR-AT-0091</strain>
    </source>
</reference>
<protein>
    <recommendedName>
        <fullName evidence="3">Heterokaryon incompatibility domain-containing protein</fullName>
    </recommendedName>
</protein>
<dbReference type="PANTHER" id="PTHR33112:SF10">
    <property type="entry name" value="TOL"/>
    <property type="match status" value="1"/>
</dbReference>